<gene>
    <name evidence="3" type="ORF">ACFO5T_11445</name>
</gene>
<comment type="caution">
    <text evidence="3">The sequence shown here is derived from an EMBL/GenBank/DDBJ whole genome shotgun (WGS) entry which is preliminary data.</text>
</comment>
<evidence type="ECO:0000256" key="1">
    <source>
        <dbReference type="ARBA" id="ARBA00022729"/>
    </source>
</evidence>
<evidence type="ECO:0000313" key="4">
    <source>
        <dbReference type="Proteomes" id="UP001595878"/>
    </source>
</evidence>
<name>A0ABV9LA71_9FLAO</name>
<evidence type="ECO:0000259" key="2">
    <source>
        <dbReference type="Pfam" id="PF18962"/>
    </source>
</evidence>
<feature type="domain" description="Secretion system C-terminal sorting" evidence="2">
    <location>
        <begin position="147"/>
        <end position="212"/>
    </location>
</feature>
<dbReference type="InterPro" id="IPR026444">
    <property type="entry name" value="Secre_tail"/>
</dbReference>
<dbReference type="EMBL" id="JBHSHB010000023">
    <property type="protein sequence ID" value="MFC4691046.1"/>
    <property type="molecule type" value="Genomic_DNA"/>
</dbReference>
<evidence type="ECO:0000313" key="3">
    <source>
        <dbReference type="EMBL" id="MFC4691046.1"/>
    </source>
</evidence>
<protein>
    <submittedName>
        <fullName evidence="3">Carboxypeptidase-like regulatory domain-containing protein</fullName>
    </submittedName>
</protein>
<accession>A0ABV9LA71</accession>
<dbReference type="InterPro" id="IPR008969">
    <property type="entry name" value="CarboxyPept-like_regulatory"/>
</dbReference>
<dbReference type="RefSeq" id="WP_380034507.1">
    <property type="nucleotide sequence ID" value="NZ_JBHSHB010000023.1"/>
</dbReference>
<organism evidence="3 4">
    <name type="scientific">Dokdonia genika</name>
    <dbReference type="NCBI Taxonomy" id="308113"/>
    <lineage>
        <taxon>Bacteria</taxon>
        <taxon>Pseudomonadati</taxon>
        <taxon>Bacteroidota</taxon>
        <taxon>Flavobacteriia</taxon>
        <taxon>Flavobacteriales</taxon>
        <taxon>Flavobacteriaceae</taxon>
        <taxon>Dokdonia</taxon>
    </lineage>
</organism>
<dbReference type="Gene3D" id="2.60.40.3080">
    <property type="match status" value="1"/>
</dbReference>
<reference evidence="4" key="1">
    <citation type="journal article" date="2019" name="Int. J. Syst. Evol. Microbiol.">
        <title>The Global Catalogue of Microorganisms (GCM) 10K type strain sequencing project: providing services to taxonomists for standard genome sequencing and annotation.</title>
        <authorList>
            <consortium name="The Broad Institute Genomics Platform"/>
            <consortium name="The Broad Institute Genome Sequencing Center for Infectious Disease"/>
            <person name="Wu L."/>
            <person name="Ma J."/>
        </authorList>
    </citation>
    <scope>NUCLEOTIDE SEQUENCE [LARGE SCALE GENOMIC DNA]</scope>
    <source>
        <strain evidence="4">CGMCC 4.7427</strain>
    </source>
</reference>
<sequence>MRTVIALLFTLIPILNIIAQVNVAGTIYGNETPLAFATVTIKGSEKGSITDENGHFTLSAETNDTLLISHVGFTAREIKVTHSNTLNIKLDNNNLEEVIVYAQNIKTEQKVIGGCKFHTIISCNAKAIGVRIENERNVQPEKIRAAFPNPTSSGYFDILLNETFHKVSVTISSMTGQIIGSKTTYDINQLKNLDISSYSPGVYVVNIIADGKPLKPLKVIKS</sequence>
<proteinExistence type="predicted"/>
<dbReference type="NCBIfam" id="TIGR04183">
    <property type="entry name" value="Por_Secre_tail"/>
    <property type="match status" value="1"/>
</dbReference>
<dbReference type="Gene3D" id="2.60.40.1120">
    <property type="entry name" value="Carboxypeptidase-like, regulatory domain"/>
    <property type="match status" value="1"/>
</dbReference>
<keyword evidence="4" id="KW-1185">Reference proteome</keyword>
<keyword evidence="1" id="KW-0732">Signal</keyword>
<dbReference type="Pfam" id="PF13715">
    <property type="entry name" value="CarbopepD_reg_2"/>
    <property type="match status" value="1"/>
</dbReference>
<dbReference type="Pfam" id="PF18962">
    <property type="entry name" value="Por_Secre_tail"/>
    <property type="match status" value="1"/>
</dbReference>
<dbReference type="Proteomes" id="UP001595878">
    <property type="component" value="Unassembled WGS sequence"/>
</dbReference>
<dbReference type="SUPFAM" id="SSF49464">
    <property type="entry name" value="Carboxypeptidase regulatory domain-like"/>
    <property type="match status" value="1"/>
</dbReference>